<feature type="domain" description="Bro-N" evidence="1">
    <location>
        <begin position="6"/>
        <end position="115"/>
    </location>
</feature>
<dbReference type="RefSeq" id="WP_096919560.1">
    <property type="nucleotide sequence ID" value="NZ_CP029487.1"/>
</dbReference>
<evidence type="ECO:0000313" key="2">
    <source>
        <dbReference type="EMBL" id="QCT70863.1"/>
    </source>
</evidence>
<proteinExistence type="predicted"/>
<keyword evidence="3" id="KW-1185">Reference proteome</keyword>
<dbReference type="KEGG" id="emt:CPZ25_005805"/>
<organism evidence="2 3">
    <name type="scientific">Eubacterium maltosivorans</name>
    <dbReference type="NCBI Taxonomy" id="2041044"/>
    <lineage>
        <taxon>Bacteria</taxon>
        <taxon>Bacillati</taxon>
        <taxon>Bacillota</taxon>
        <taxon>Clostridia</taxon>
        <taxon>Eubacteriales</taxon>
        <taxon>Eubacteriaceae</taxon>
        <taxon>Eubacterium</taxon>
    </lineage>
</organism>
<sequence>MNKPVLTTLEQCFGSDYHKLRVYTDLYEEGSQSYFVLKEIGSYMGCKSYHRLLKKLPASAVQKRLIKNSGGRMHRMLLVSEEGVLALLKHCGHKAATGFKRYLETCVIPVIRREIDTARIMLPESEKTHMDQEEKENMEEAIRMLSSALAFQVIKNQELETRLEIVEERLLQRAAA</sequence>
<evidence type="ECO:0000313" key="3">
    <source>
        <dbReference type="Proteomes" id="UP000218387"/>
    </source>
</evidence>
<protein>
    <recommendedName>
        <fullName evidence="1">Bro-N domain-containing protein</fullName>
    </recommendedName>
</protein>
<evidence type="ECO:0000259" key="1">
    <source>
        <dbReference type="PROSITE" id="PS51750"/>
    </source>
</evidence>
<name>A0A4P9C660_EUBML</name>
<gene>
    <name evidence="2" type="ORF">CPZ25_005805</name>
</gene>
<dbReference type="Proteomes" id="UP000218387">
    <property type="component" value="Chromosome"/>
</dbReference>
<accession>A0A4P9C660</accession>
<dbReference type="PROSITE" id="PS51750">
    <property type="entry name" value="BRO_N"/>
    <property type="match status" value="1"/>
</dbReference>
<dbReference type="EMBL" id="CP029487">
    <property type="protein sequence ID" value="QCT70863.1"/>
    <property type="molecule type" value="Genomic_DNA"/>
</dbReference>
<dbReference type="InterPro" id="IPR003497">
    <property type="entry name" value="BRO_N_domain"/>
</dbReference>
<reference evidence="2 3" key="1">
    <citation type="submission" date="2018-05" db="EMBL/GenBank/DDBJ databases">
        <title>Genome comparison of Eubacterium sp.</title>
        <authorList>
            <person name="Feng Y."/>
            <person name="Sanchez-Andrea I."/>
            <person name="Stams A.J.M."/>
            <person name="De Vos W.M."/>
        </authorList>
    </citation>
    <scope>NUCLEOTIDE SEQUENCE [LARGE SCALE GENOMIC DNA]</scope>
    <source>
        <strain evidence="2 3">YI</strain>
    </source>
</reference>
<dbReference type="AlphaFoldDB" id="A0A4P9C660"/>